<feature type="domain" description="N-acetyltransferase" evidence="3">
    <location>
        <begin position="1"/>
        <end position="152"/>
    </location>
</feature>
<reference evidence="4 5" key="1">
    <citation type="submission" date="2020-10" db="EMBL/GenBank/DDBJ databases">
        <title>Phylogeny of dyella-like bacteria.</title>
        <authorList>
            <person name="Fu J."/>
        </authorList>
    </citation>
    <scope>NUCLEOTIDE SEQUENCE [LARGE SCALE GENOMIC DNA]</scope>
    <source>
        <strain evidence="4 5">THG-B117</strain>
    </source>
</reference>
<evidence type="ECO:0000256" key="1">
    <source>
        <dbReference type="ARBA" id="ARBA00022679"/>
    </source>
</evidence>
<sequence length="157" mass="17121">MNIRHADQAEIDALAQLWYDGWQDAHAPLLPAELTRLRTRESFAQRLQAALGRVRVAGPAGEPAGFSIIKRDELYQLYVSAQQRGAGVATALLADAEAALAADGTKTAWLTCAIGNGRAASFYEKHGWQRAGAVTSLVETSEGPFPLEVWRYEKRLA</sequence>
<name>A0ABS2JVF4_9GAMM</name>
<dbReference type="Gene3D" id="3.40.630.30">
    <property type="match status" value="1"/>
</dbReference>
<dbReference type="RefSeq" id="WP_204637451.1">
    <property type="nucleotide sequence ID" value="NZ_JADIKC010000008.1"/>
</dbReference>
<dbReference type="PANTHER" id="PTHR43877">
    <property type="entry name" value="AMINOALKYLPHOSPHONATE N-ACETYLTRANSFERASE-RELATED-RELATED"/>
    <property type="match status" value="1"/>
</dbReference>
<dbReference type="InterPro" id="IPR016181">
    <property type="entry name" value="Acyl_CoA_acyltransferase"/>
</dbReference>
<keyword evidence="5" id="KW-1185">Reference proteome</keyword>
<evidence type="ECO:0000259" key="3">
    <source>
        <dbReference type="PROSITE" id="PS51186"/>
    </source>
</evidence>
<organism evidence="4 5">
    <name type="scientific">Dyella kyungheensis</name>
    <dbReference type="NCBI Taxonomy" id="1242174"/>
    <lineage>
        <taxon>Bacteria</taxon>
        <taxon>Pseudomonadati</taxon>
        <taxon>Pseudomonadota</taxon>
        <taxon>Gammaproteobacteria</taxon>
        <taxon>Lysobacterales</taxon>
        <taxon>Rhodanobacteraceae</taxon>
        <taxon>Dyella</taxon>
    </lineage>
</organism>
<dbReference type="Pfam" id="PF00583">
    <property type="entry name" value="Acetyltransf_1"/>
    <property type="match status" value="1"/>
</dbReference>
<keyword evidence="2" id="KW-0012">Acyltransferase</keyword>
<accession>A0ABS2JVF4</accession>
<evidence type="ECO:0000256" key="2">
    <source>
        <dbReference type="ARBA" id="ARBA00023315"/>
    </source>
</evidence>
<dbReference type="EMBL" id="JADIKC010000008">
    <property type="protein sequence ID" value="MBM7123000.1"/>
    <property type="molecule type" value="Genomic_DNA"/>
</dbReference>
<evidence type="ECO:0000313" key="5">
    <source>
        <dbReference type="Proteomes" id="UP001430065"/>
    </source>
</evidence>
<dbReference type="Proteomes" id="UP001430065">
    <property type="component" value="Unassembled WGS sequence"/>
</dbReference>
<keyword evidence="1" id="KW-0808">Transferase</keyword>
<proteinExistence type="predicted"/>
<evidence type="ECO:0000313" key="4">
    <source>
        <dbReference type="EMBL" id="MBM7123000.1"/>
    </source>
</evidence>
<gene>
    <name evidence="4" type="ORF">ISP20_17675</name>
</gene>
<dbReference type="SUPFAM" id="SSF55729">
    <property type="entry name" value="Acyl-CoA N-acyltransferases (Nat)"/>
    <property type="match status" value="1"/>
</dbReference>
<dbReference type="InterPro" id="IPR050832">
    <property type="entry name" value="Bact_Acetyltransf"/>
</dbReference>
<dbReference type="InterPro" id="IPR000182">
    <property type="entry name" value="GNAT_dom"/>
</dbReference>
<protein>
    <submittedName>
        <fullName evidence="4">GNAT family N-acetyltransferase</fullName>
    </submittedName>
</protein>
<dbReference type="PROSITE" id="PS51186">
    <property type="entry name" value="GNAT"/>
    <property type="match status" value="1"/>
</dbReference>
<comment type="caution">
    <text evidence="4">The sequence shown here is derived from an EMBL/GenBank/DDBJ whole genome shotgun (WGS) entry which is preliminary data.</text>
</comment>